<dbReference type="Gene3D" id="1.10.287.600">
    <property type="entry name" value="Helix hairpin bin"/>
    <property type="match status" value="1"/>
</dbReference>
<dbReference type="GO" id="GO:0005874">
    <property type="term" value="C:microtubule"/>
    <property type="evidence" value="ECO:0007669"/>
    <property type="project" value="UniProtKB-KW"/>
</dbReference>
<dbReference type="InterPro" id="IPR018316">
    <property type="entry name" value="Tubulin/FtsZ_2-layer-sand-dom"/>
</dbReference>
<comment type="function">
    <text evidence="6">Tubulin is the major constituent of microtubules, a cylinder consisting of laterally associated linear protofilaments composed of alpha- and beta-tubulin heterodimers. Microtubules grow by the addition of GTP-tubulin dimers to the microtubule end, where a stabilizing cap forms. Below the cap, tubulin dimers are in GDP-bound state, owing to GTPase activity of alpha-tubulin.</text>
</comment>
<name>A0A0A9YWQ5_LYGHE</name>
<evidence type="ECO:0000256" key="5">
    <source>
        <dbReference type="ARBA" id="ARBA00023134"/>
    </source>
</evidence>
<evidence type="ECO:0000256" key="4">
    <source>
        <dbReference type="ARBA" id="ARBA00022741"/>
    </source>
</evidence>
<dbReference type="InterPro" id="IPR037103">
    <property type="entry name" value="Tubulin/FtsZ-like_C"/>
</dbReference>
<dbReference type="InterPro" id="IPR000217">
    <property type="entry name" value="Tubulin"/>
</dbReference>
<feature type="domain" description="Tubulin/FtsZ GTPase" evidence="7">
    <location>
        <begin position="49"/>
        <end position="251"/>
    </location>
</feature>
<evidence type="ECO:0000256" key="3">
    <source>
        <dbReference type="ARBA" id="ARBA00022701"/>
    </source>
</evidence>
<dbReference type="InterPro" id="IPR003008">
    <property type="entry name" value="Tubulin_FtsZ_GTPase"/>
</dbReference>
<evidence type="ECO:0000313" key="8">
    <source>
        <dbReference type="EMBL" id="JAG37462.1"/>
    </source>
</evidence>
<evidence type="ECO:0000256" key="6">
    <source>
        <dbReference type="RuleBase" id="RU000352"/>
    </source>
</evidence>
<dbReference type="Gene3D" id="3.30.1330.20">
    <property type="entry name" value="Tubulin/FtsZ, C-terminal domain"/>
    <property type="match status" value="1"/>
</dbReference>
<dbReference type="EMBL" id="GBHO01006142">
    <property type="protein sequence ID" value="JAG37462.1"/>
    <property type="molecule type" value="Transcribed_RNA"/>
</dbReference>
<dbReference type="InterPro" id="IPR036525">
    <property type="entry name" value="Tubulin/FtsZ_GTPase_sf"/>
</dbReference>
<comment type="cofactor">
    <cofactor evidence="1">
        <name>Mg(2+)</name>
        <dbReference type="ChEBI" id="CHEBI:18420"/>
    </cofactor>
</comment>
<dbReference type="PRINTS" id="PR01161">
    <property type="entry name" value="TUBULIN"/>
</dbReference>
<dbReference type="Pfam" id="PF03953">
    <property type="entry name" value="Tubulin_C"/>
    <property type="match status" value="1"/>
</dbReference>
<gene>
    <name evidence="8" type="primary">nda2_1</name>
    <name evidence="8" type="ORF">CM83_15494</name>
</gene>
<comment type="subunit">
    <text evidence="6">Dimer of alpha and beta chains. A typical microtubule is a hollow water-filled tube with an outer diameter of 25 nm and an inner diameter of 15 nM. Alpha-beta heterodimers associate head-to-tail to form protofilaments running lengthwise along the microtubule wall with the beta-tubulin subunit facing the microtubule plus end conferring a structural polarity. Microtubules usually have 13 protofilaments but different protofilament numbers can be found in some organisms and specialized cells.</text>
</comment>
<dbReference type="PROSITE" id="PS00227">
    <property type="entry name" value="TUBULIN"/>
    <property type="match status" value="1"/>
</dbReference>
<dbReference type="GO" id="GO:0005525">
    <property type="term" value="F:GTP binding"/>
    <property type="evidence" value="ECO:0007669"/>
    <property type="project" value="UniProtKB-UniRule"/>
</dbReference>
<reference evidence="8" key="2">
    <citation type="submission" date="2014-07" db="EMBL/GenBank/DDBJ databases">
        <authorList>
            <person name="Hull J."/>
        </authorList>
    </citation>
    <scope>NUCLEOTIDE SEQUENCE</scope>
</reference>
<dbReference type="GO" id="GO:0003924">
    <property type="term" value="F:GTPase activity"/>
    <property type="evidence" value="ECO:0007669"/>
    <property type="project" value="InterPro"/>
</dbReference>
<accession>A0A0A9YWQ5</accession>
<protein>
    <recommendedName>
        <fullName evidence="6">Tubulin beta chain</fullName>
    </recommendedName>
</protein>
<dbReference type="GO" id="GO:0005200">
    <property type="term" value="F:structural constituent of cytoskeleton"/>
    <property type="evidence" value="ECO:0007669"/>
    <property type="project" value="InterPro"/>
</dbReference>
<dbReference type="SUPFAM" id="SSF55307">
    <property type="entry name" value="Tubulin C-terminal domain-like"/>
    <property type="match status" value="1"/>
</dbReference>
<dbReference type="InterPro" id="IPR002453">
    <property type="entry name" value="Beta_tubulin"/>
</dbReference>
<dbReference type="AlphaFoldDB" id="A0A0A9YWQ5"/>
<keyword evidence="4 6" id="KW-0547">Nucleotide-binding</keyword>
<dbReference type="InterPro" id="IPR023123">
    <property type="entry name" value="Tubulin_C"/>
</dbReference>
<evidence type="ECO:0000256" key="1">
    <source>
        <dbReference type="ARBA" id="ARBA00001946"/>
    </source>
</evidence>
<keyword evidence="3 6" id="KW-0493">Microtubule</keyword>
<evidence type="ECO:0000256" key="2">
    <source>
        <dbReference type="ARBA" id="ARBA00009636"/>
    </source>
</evidence>
<evidence type="ECO:0000259" key="7">
    <source>
        <dbReference type="SMART" id="SM00864"/>
    </source>
</evidence>
<dbReference type="InterPro" id="IPR008280">
    <property type="entry name" value="Tub_FtsZ_C"/>
</dbReference>
<dbReference type="GO" id="GO:0007017">
    <property type="term" value="P:microtubule-based process"/>
    <property type="evidence" value="ECO:0007669"/>
    <property type="project" value="InterPro"/>
</dbReference>
<keyword evidence="5 6" id="KW-0342">GTP-binding</keyword>
<comment type="similarity">
    <text evidence="2 6">Belongs to the tubulin family.</text>
</comment>
<dbReference type="PANTHER" id="PTHR11588">
    <property type="entry name" value="TUBULIN"/>
    <property type="match status" value="1"/>
</dbReference>
<sequence length="509" mass="56059">MTGVVGVHVGQGGVGAGEAMWDLLRREHGIMDSGYIHRGNSPNEAATSPNVMFQAQSPEKYYQKAVFMDTDPNTMDNVVSGPQGRLLQRGAAVSGREAANGLYSCAKRQSGPEMGPTVVENVRKLTEKENGAPEGFLFTHSMAGGTGSGLTADMLGRLKEEYPKSHQLQLAVFPEKELKSKDSLFGFYNAALMLKDTLDDPRTVILVDNPALLGILNSCSLKPINGNSYRSANQLLAHVASALTACTRFYGTSPILLEDLEAFLVPTNLLRFSSPAINPISQGCYCHGVQPEKMETRDVTTGCFDPRAQLNSATGVKGEPVISSSLVYRGKNDKDEINRSIHQAVNQYDVRFGEGIQKGFKVGLAETAPSLVPFQEHKKANTSAALFLNTTALAVPFSFLKEVIQAMLDRRTNLHYYLENGEEPNDFSQAQDSLQSLLDEYKSYRGQNPCKDRNQVGDPIQVGERENKRNWNYTHGVQGDVFNCNDVSELRQYACKCYRCYEDRPCPTR</sequence>
<dbReference type="SUPFAM" id="SSF52490">
    <property type="entry name" value="Tubulin nucleotide-binding domain-like"/>
    <property type="match status" value="1"/>
</dbReference>
<reference evidence="8" key="1">
    <citation type="journal article" date="2014" name="PLoS ONE">
        <title>Transcriptome-Based Identification of ABC Transporters in the Western Tarnished Plant Bug Lygus hesperus.</title>
        <authorList>
            <person name="Hull J.J."/>
            <person name="Chaney K."/>
            <person name="Geib S.M."/>
            <person name="Fabrick J.A."/>
            <person name="Brent C.S."/>
            <person name="Walsh D."/>
            <person name="Lavine L.C."/>
        </authorList>
    </citation>
    <scope>NUCLEOTIDE SEQUENCE</scope>
</reference>
<dbReference type="SMART" id="SM00864">
    <property type="entry name" value="Tubulin"/>
    <property type="match status" value="1"/>
</dbReference>
<organism evidence="8">
    <name type="scientific">Lygus hesperus</name>
    <name type="common">Western plant bug</name>
    <dbReference type="NCBI Taxonomy" id="30085"/>
    <lineage>
        <taxon>Eukaryota</taxon>
        <taxon>Metazoa</taxon>
        <taxon>Ecdysozoa</taxon>
        <taxon>Arthropoda</taxon>
        <taxon>Hexapoda</taxon>
        <taxon>Insecta</taxon>
        <taxon>Pterygota</taxon>
        <taxon>Neoptera</taxon>
        <taxon>Paraneoptera</taxon>
        <taxon>Hemiptera</taxon>
        <taxon>Heteroptera</taxon>
        <taxon>Panheteroptera</taxon>
        <taxon>Cimicomorpha</taxon>
        <taxon>Miridae</taxon>
        <taxon>Mirini</taxon>
        <taxon>Lygus</taxon>
    </lineage>
</organism>
<dbReference type="Gene3D" id="3.40.50.1440">
    <property type="entry name" value="Tubulin/FtsZ, GTPase domain"/>
    <property type="match status" value="1"/>
</dbReference>
<dbReference type="InterPro" id="IPR017975">
    <property type="entry name" value="Tubulin_CS"/>
</dbReference>
<dbReference type="Pfam" id="PF00091">
    <property type="entry name" value="Tubulin"/>
    <property type="match status" value="1"/>
</dbReference>
<proteinExistence type="inferred from homology"/>
<dbReference type="PRINTS" id="PR01163">
    <property type="entry name" value="BETATUBULIN"/>
</dbReference>